<keyword evidence="3 6" id="KW-0863">Zinc-finger</keyword>
<accession>W5L545</accession>
<dbReference type="Bgee" id="ENSAMXG00000040113">
    <property type="expression patterns" value="Expressed in testis and 12 other cell types or tissues"/>
</dbReference>
<keyword evidence="5" id="KW-0175">Coiled coil</keyword>
<dbReference type="Ensembl" id="ENSAMXT00000014957.2">
    <property type="protein sequence ID" value="ENSAMXP00000014957.2"/>
    <property type="gene ID" value="ENSAMXG00000040113.1"/>
</dbReference>
<sequence length="204" mass="23002">FFLDATGQLVPCEICNRCFAEERLEKHIRICEKLQQSKRKTFDSAQFRAKGTELEKFMKTNIQSKPRFIFKNNWRQKHEALIHNLRQARAPAPGGFSPKPSLDVNPDYVSCPHCSRRFAPGPAERHIPKCKLPCLTECFTLRSQDGQELSLALLSIEKIGVSRPRSSISASTVPPIIPSRSSESELGSIPKSREELEPGPMPCD</sequence>
<proteinExistence type="inferred from homology"/>
<dbReference type="HOGENOM" id="CLU_039058_1_0_1"/>
<dbReference type="GeneTree" id="ENSGT00940000160947"/>
<dbReference type="InterPro" id="IPR049899">
    <property type="entry name" value="Znf_C2HC_C3H"/>
</dbReference>
<reference evidence="9" key="4">
    <citation type="submission" date="2025-09" db="UniProtKB">
        <authorList>
            <consortium name="Ensembl"/>
        </authorList>
    </citation>
    <scope>IDENTIFICATION</scope>
</reference>
<evidence type="ECO:0000256" key="5">
    <source>
        <dbReference type="ARBA" id="ARBA00023054"/>
    </source>
</evidence>
<dbReference type="Gene3D" id="3.30.160.60">
    <property type="entry name" value="Classic Zinc Finger"/>
    <property type="match status" value="2"/>
</dbReference>
<keyword evidence="2" id="KW-0479">Metal-binding</keyword>
<reference evidence="10" key="1">
    <citation type="submission" date="2013-03" db="EMBL/GenBank/DDBJ databases">
        <authorList>
            <person name="Jeffery W."/>
            <person name="Warren W."/>
            <person name="Wilson R.K."/>
        </authorList>
    </citation>
    <scope>NUCLEOTIDE SEQUENCE</scope>
    <source>
        <strain evidence="10">female</strain>
    </source>
</reference>
<dbReference type="Proteomes" id="UP000018467">
    <property type="component" value="Unassembled WGS sequence"/>
</dbReference>
<name>W5L545_ASTMX</name>
<keyword evidence="10" id="KW-1185">Reference proteome</keyword>
<reference evidence="10" key="2">
    <citation type="journal article" date="2014" name="Nat. Commun.">
        <title>The cavefish genome reveals candidate genes for eye loss.</title>
        <authorList>
            <person name="McGaugh S.E."/>
            <person name="Gross J.B."/>
            <person name="Aken B."/>
            <person name="Blin M."/>
            <person name="Borowsky R."/>
            <person name="Chalopin D."/>
            <person name="Hinaux H."/>
            <person name="Jeffery W.R."/>
            <person name="Keene A."/>
            <person name="Ma L."/>
            <person name="Minx P."/>
            <person name="Murphy D."/>
            <person name="O'Quin K.E."/>
            <person name="Retaux S."/>
            <person name="Rohner N."/>
            <person name="Searle S.M."/>
            <person name="Stahl B.A."/>
            <person name="Tabin C."/>
            <person name="Volff J.N."/>
            <person name="Yoshizawa M."/>
            <person name="Warren W.C."/>
        </authorList>
    </citation>
    <scope>NUCLEOTIDE SEQUENCE [LARGE SCALE GENOMIC DNA]</scope>
    <source>
        <strain evidence="10">female</strain>
    </source>
</reference>
<dbReference type="InterPro" id="IPR026104">
    <property type="entry name" value="ZNF_C2HC_dom_1C"/>
</dbReference>
<evidence type="ECO:0000313" key="10">
    <source>
        <dbReference type="Proteomes" id="UP000018467"/>
    </source>
</evidence>
<feature type="region of interest" description="Disordered" evidence="7">
    <location>
        <begin position="166"/>
        <end position="204"/>
    </location>
</feature>
<dbReference type="PANTHER" id="PTHR14649:SF1">
    <property type="entry name" value="ZINC FINGER C2HC DOMAIN-CONTAINING PROTEIN 1C"/>
    <property type="match status" value="1"/>
</dbReference>
<evidence type="ECO:0000259" key="8">
    <source>
        <dbReference type="PROSITE" id="PS52027"/>
    </source>
</evidence>
<organism evidence="9 10">
    <name type="scientific">Astyanax mexicanus</name>
    <name type="common">Blind cave fish</name>
    <name type="synonym">Astyanax fasciatus mexicanus</name>
    <dbReference type="NCBI Taxonomy" id="7994"/>
    <lineage>
        <taxon>Eukaryota</taxon>
        <taxon>Metazoa</taxon>
        <taxon>Chordata</taxon>
        <taxon>Craniata</taxon>
        <taxon>Vertebrata</taxon>
        <taxon>Euteleostomi</taxon>
        <taxon>Actinopterygii</taxon>
        <taxon>Neopterygii</taxon>
        <taxon>Teleostei</taxon>
        <taxon>Ostariophysi</taxon>
        <taxon>Characiformes</taxon>
        <taxon>Characoidei</taxon>
        <taxon>Acestrorhamphidae</taxon>
        <taxon>Acestrorhamphinae</taxon>
        <taxon>Astyanax</taxon>
    </lineage>
</organism>
<evidence type="ECO:0000256" key="2">
    <source>
        <dbReference type="ARBA" id="ARBA00022723"/>
    </source>
</evidence>
<feature type="domain" description="C2HC/C3H-type" evidence="8">
    <location>
        <begin position="8"/>
        <end position="37"/>
    </location>
</feature>
<evidence type="ECO:0000313" key="9">
    <source>
        <dbReference type="Ensembl" id="ENSAMXP00000014957.2"/>
    </source>
</evidence>
<dbReference type="Pfam" id="PF13913">
    <property type="entry name" value="zf-C2HC_2"/>
    <property type="match status" value="2"/>
</dbReference>
<protein>
    <recommendedName>
        <fullName evidence="8">C2HC/C3H-type domain-containing protein</fullName>
    </recommendedName>
</protein>
<dbReference type="GO" id="GO:0008270">
    <property type="term" value="F:zinc ion binding"/>
    <property type="evidence" value="ECO:0007669"/>
    <property type="project" value="UniProtKB-KW"/>
</dbReference>
<dbReference type="eggNOG" id="KOG3940">
    <property type="taxonomic scope" value="Eukaryota"/>
</dbReference>
<comment type="similarity">
    <text evidence="1">Belongs to the ZC2HC1 family.</text>
</comment>
<evidence type="ECO:0000256" key="4">
    <source>
        <dbReference type="ARBA" id="ARBA00022833"/>
    </source>
</evidence>
<evidence type="ECO:0000256" key="7">
    <source>
        <dbReference type="SAM" id="MobiDB-lite"/>
    </source>
</evidence>
<evidence type="ECO:0000256" key="6">
    <source>
        <dbReference type="PROSITE-ProRule" id="PRU01371"/>
    </source>
</evidence>
<evidence type="ECO:0000256" key="3">
    <source>
        <dbReference type="ARBA" id="ARBA00022771"/>
    </source>
</evidence>
<keyword evidence="4" id="KW-0862">Zinc</keyword>
<reference evidence="9" key="3">
    <citation type="submission" date="2025-08" db="UniProtKB">
        <authorList>
            <consortium name="Ensembl"/>
        </authorList>
    </citation>
    <scope>IDENTIFICATION</scope>
</reference>
<evidence type="ECO:0000256" key="1">
    <source>
        <dbReference type="ARBA" id="ARBA00010843"/>
    </source>
</evidence>
<dbReference type="AlphaFoldDB" id="W5L545"/>
<dbReference type="PANTHER" id="PTHR14649">
    <property type="entry name" value="ZINC FINGER C2HC DOMAIN-CONTAINING PROTEIN 1C"/>
    <property type="match status" value="1"/>
</dbReference>
<dbReference type="PROSITE" id="PS52027">
    <property type="entry name" value="ZF_C2HC_C3H"/>
    <property type="match status" value="1"/>
</dbReference>